<organism evidence="13 14">
    <name type="scientific">Pseudoduganella albidiflava</name>
    <dbReference type="NCBI Taxonomy" id="321983"/>
    <lineage>
        <taxon>Bacteria</taxon>
        <taxon>Pseudomonadati</taxon>
        <taxon>Pseudomonadota</taxon>
        <taxon>Betaproteobacteria</taxon>
        <taxon>Burkholderiales</taxon>
        <taxon>Oxalobacteraceae</taxon>
        <taxon>Telluria group</taxon>
        <taxon>Pseudoduganella</taxon>
    </lineage>
</organism>
<dbReference type="SMART" id="SM00267">
    <property type="entry name" value="GGDEF"/>
    <property type="match status" value="1"/>
</dbReference>
<dbReference type="PROSITE" id="PS50839">
    <property type="entry name" value="CHASE"/>
    <property type="match status" value="1"/>
</dbReference>
<keyword evidence="14" id="KW-1185">Reference proteome</keyword>
<dbReference type="Pfam" id="PF13426">
    <property type="entry name" value="PAS_9"/>
    <property type="match status" value="1"/>
</dbReference>
<feature type="region of interest" description="Disordered" evidence="6">
    <location>
        <begin position="1073"/>
        <end position="1105"/>
    </location>
</feature>
<evidence type="ECO:0000256" key="2">
    <source>
        <dbReference type="ARBA" id="ARBA00022475"/>
    </source>
</evidence>
<keyword evidence="3 7" id="KW-0812">Transmembrane</keyword>
<evidence type="ECO:0000256" key="4">
    <source>
        <dbReference type="ARBA" id="ARBA00022989"/>
    </source>
</evidence>
<dbReference type="PROSITE" id="PS50887">
    <property type="entry name" value="GGDEF"/>
    <property type="match status" value="1"/>
</dbReference>
<dbReference type="PANTHER" id="PTHR44757">
    <property type="entry name" value="DIGUANYLATE CYCLASE DGCP"/>
    <property type="match status" value="1"/>
</dbReference>
<dbReference type="SUPFAM" id="SSF141868">
    <property type="entry name" value="EAL domain-like"/>
    <property type="match status" value="1"/>
</dbReference>
<feature type="transmembrane region" description="Helical" evidence="7">
    <location>
        <begin position="20"/>
        <end position="40"/>
    </location>
</feature>
<dbReference type="CDD" id="cd00130">
    <property type="entry name" value="PAS"/>
    <property type="match status" value="1"/>
</dbReference>
<dbReference type="PROSITE" id="PS50112">
    <property type="entry name" value="PAS"/>
    <property type="match status" value="1"/>
</dbReference>
<dbReference type="NCBIfam" id="TIGR00229">
    <property type="entry name" value="sensory_box"/>
    <property type="match status" value="1"/>
</dbReference>
<dbReference type="EMBL" id="CP036401">
    <property type="protein sequence ID" value="QBI04072.1"/>
    <property type="molecule type" value="Genomic_DNA"/>
</dbReference>
<feature type="transmembrane region" description="Helical" evidence="7">
    <location>
        <begin position="131"/>
        <end position="153"/>
    </location>
</feature>
<dbReference type="InterPro" id="IPR035965">
    <property type="entry name" value="PAS-like_dom_sf"/>
</dbReference>
<feature type="domain" description="GGDEF" evidence="12">
    <location>
        <begin position="682"/>
        <end position="814"/>
    </location>
</feature>
<evidence type="ECO:0000256" key="5">
    <source>
        <dbReference type="ARBA" id="ARBA00023136"/>
    </source>
</evidence>
<feature type="transmembrane region" description="Helical" evidence="7">
    <location>
        <begin position="199"/>
        <end position="219"/>
    </location>
</feature>
<feature type="domain" description="CHASE" evidence="10">
    <location>
        <begin position="263"/>
        <end position="396"/>
    </location>
</feature>
<dbReference type="InterPro" id="IPR001633">
    <property type="entry name" value="EAL_dom"/>
</dbReference>
<keyword evidence="4 7" id="KW-1133">Transmembrane helix</keyword>
<dbReference type="Gene3D" id="3.30.450.350">
    <property type="entry name" value="CHASE domain"/>
    <property type="match status" value="1"/>
</dbReference>
<dbReference type="PROSITE" id="PS50883">
    <property type="entry name" value="EAL"/>
    <property type="match status" value="1"/>
</dbReference>
<evidence type="ECO:0000259" key="11">
    <source>
        <dbReference type="PROSITE" id="PS50883"/>
    </source>
</evidence>
<evidence type="ECO:0000259" key="12">
    <source>
        <dbReference type="PROSITE" id="PS50887"/>
    </source>
</evidence>
<gene>
    <name evidence="13" type="ORF">EYF70_27095</name>
</gene>
<keyword evidence="5 7" id="KW-0472">Membrane</keyword>
<feature type="compositionally biased region" description="Polar residues" evidence="6">
    <location>
        <begin position="1087"/>
        <end position="1097"/>
    </location>
</feature>
<dbReference type="InterPro" id="IPR035919">
    <property type="entry name" value="EAL_sf"/>
</dbReference>
<dbReference type="SMART" id="SM00091">
    <property type="entry name" value="PAS"/>
    <property type="match status" value="1"/>
</dbReference>
<dbReference type="InterPro" id="IPR006189">
    <property type="entry name" value="CHASE_dom"/>
</dbReference>
<dbReference type="InterPro" id="IPR000160">
    <property type="entry name" value="GGDEF_dom"/>
</dbReference>
<dbReference type="SUPFAM" id="SSF55073">
    <property type="entry name" value="Nucleotide cyclase"/>
    <property type="match status" value="1"/>
</dbReference>
<evidence type="ECO:0000313" key="13">
    <source>
        <dbReference type="EMBL" id="QBI04072.1"/>
    </source>
</evidence>
<sequence length="1105" mass="118605">MPAHPGAPFLTLLQRRLPANLLLAAAYAALGAAGLELALMPGFATPFFLPAGLALAALVSGGARLLPGVALGTLLLNLHALPNAAVVSTSTLAAAALATTAAATLQGYAGMHAFARWVHPAIGAGRDVLRFLALPPVLALISSTLSLCALGLLGVIPADEVLASWFIWWVGDVLGILLGAPLAWTVVGQPRALWSRRRWTVGGPMLVLVALFLVIFLQVRRWESHQQMQQVQLKAQQASDLLHAKLSEHERYLFAIANAISGNSRHIRPEIFRNIAHGYQVRHPEILTMGWLVPVAGADRDTFETWARKVVDPTYAIRAPDADGTLRPAPQRDRYVVAAYAEPRGNRIYLGLDMLSEPVRAAAVRQALASGEPTASAPLTLVQPDRNQGVALMQAVPSGGSEPPGAVMLIALEPSTYLDSVMRQVGFPHLLASLRDEATGAMLSPPLVGAADEPAYEQLLGFGGRQYRLTLTPTAAYLASQRGWQSWSVLSAGLVLTSLLGGLLLLTSGEQASVRAQVEASTARLQEREARLQAILEKAADAILTISTDGMLTSANVAAGRLFGYSPELMAGLPLARLLPVGEGDTPVALLRRIATGTTREHEATGWRSDGAAFPLAVSVSEVEVPGGHLFVAILHDLTEQRRAQERIHRLAHHDPLTGLENRLSLNLRLEAALARARRQRHTVAVMFLDLDHFKKINDTHGHQTGDQLLLAVAQRLRDLLGQVDTIARLGGDEFIVVTGHVTPDEAGHMAASIVDMLARPYPLQAQAVHSGTSVGIAMYPVDGEDANTLLQHADTAMYAAKSRGRGNFQFFSRDMNAATHERLLLESRLWQALEQREFELYLQPQIDLPSGAVIGAEALLRWHHPELGTVGPDRFIPIAEESGLILPLGEWVLQRAIGLLGHWQTVGLGHLRLAVNLSARQCQGHGLLAQLDGMLADAGVDPALLELEITESAAMQDPERSRALLQALRARGIRVAIDDFGTGYSSLSYLKLFELDRIKIDRGFVKDIESDPNDAAIVSATISLAHALGLEVIAEGVETMAQADFLRAHDCDEAQGYLFARPMPPGQFERDTCATLDGPLRGPMSGQASVQTSGQASGPGRAAA</sequence>
<dbReference type="NCBIfam" id="TIGR00254">
    <property type="entry name" value="GGDEF"/>
    <property type="match status" value="1"/>
</dbReference>
<keyword evidence="2" id="KW-1003">Cell membrane</keyword>
<comment type="subcellular location">
    <subcellularLocation>
        <location evidence="1">Cell membrane</location>
        <topology evidence="1">Multi-pass membrane protein</topology>
    </subcellularLocation>
</comment>
<dbReference type="Gene3D" id="3.30.70.270">
    <property type="match status" value="1"/>
</dbReference>
<dbReference type="InterPro" id="IPR042240">
    <property type="entry name" value="CHASE_sf"/>
</dbReference>
<dbReference type="InterPro" id="IPR000014">
    <property type="entry name" value="PAS"/>
</dbReference>
<evidence type="ECO:0000259" key="10">
    <source>
        <dbReference type="PROSITE" id="PS50839"/>
    </source>
</evidence>
<dbReference type="PANTHER" id="PTHR44757:SF2">
    <property type="entry name" value="BIOFILM ARCHITECTURE MAINTENANCE PROTEIN MBAA"/>
    <property type="match status" value="1"/>
</dbReference>
<feature type="domain" description="PAC" evidence="9">
    <location>
        <begin position="600"/>
        <end position="650"/>
    </location>
</feature>
<evidence type="ECO:0000256" key="1">
    <source>
        <dbReference type="ARBA" id="ARBA00004651"/>
    </source>
</evidence>
<evidence type="ECO:0000256" key="7">
    <source>
        <dbReference type="SAM" id="Phobius"/>
    </source>
</evidence>
<dbReference type="CDD" id="cd01949">
    <property type="entry name" value="GGDEF"/>
    <property type="match status" value="1"/>
</dbReference>
<evidence type="ECO:0000259" key="8">
    <source>
        <dbReference type="PROSITE" id="PS50112"/>
    </source>
</evidence>
<dbReference type="Gene3D" id="3.20.20.450">
    <property type="entry name" value="EAL domain"/>
    <property type="match status" value="1"/>
</dbReference>
<evidence type="ECO:0000256" key="3">
    <source>
        <dbReference type="ARBA" id="ARBA00022692"/>
    </source>
</evidence>
<dbReference type="InterPro" id="IPR000700">
    <property type="entry name" value="PAS-assoc_C"/>
</dbReference>
<feature type="transmembrane region" description="Helical" evidence="7">
    <location>
        <begin position="165"/>
        <end position="187"/>
    </location>
</feature>
<feature type="domain" description="EAL" evidence="11">
    <location>
        <begin position="823"/>
        <end position="1077"/>
    </location>
</feature>
<evidence type="ECO:0000313" key="14">
    <source>
        <dbReference type="Proteomes" id="UP000292307"/>
    </source>
</evidence>
<dbReference type="Pfam" id="PF05231">
    <property type="entry name" value="MASE1"/>
    <property type="match status" value="1"/>
</dbReference>
<dbReference type="SMART" id="SM01079">
    <property type="entry name" value="CHASE"/>
    <property type="match status" value="1"/>
</dbReference>
<dbReference type="Pfam" id="PF03924">
    <property type="entry name" value="CHASE"/>
    <property type="match status" value="1"/>
</dbReference>
<evidence type="ECO:0000259" key="9">
    <source>
        <dbReference type="PROSITE" id="PS50113"/>
    </source>
</evidence>
<dbReference type="InterPro" id="IPR007895">
    <property type="entry name" value="MASE1"/>
</dbReference>
<dbReference type="Proteomes" id="UP000292307">
    <property type="component" value="Chromosome"/>
</dbReference>
<dbReference type="InterPro" id="IPR043128">
    <property type="entry name" value="Rev_trsase/Diguanyl_cyclase"/>
</dbReference>
<dbReference type="Pfam" id="PF00563">
    <property type="entry name" value="EAL"/>
    <property type="match status" value="1"/>
</dbReference>
<dbReference type="Pfam" id="PF00990">
    <property type="entry name" value="GGDEF"/>
    <property type="match status" value="1"/>
</dbReference>
<accession>A0ABX5RZF7</accession>
<dbReference type="InterPro" id="IPR029787">
    <property type="entry name" value="Nucleotide_cyclase"/>
</dbReference>
<dbReference type="SUPFAM" id="SSF55785">
    <property type="entry name" value="PYP-like sensor domain (PAS domain)"/>
    <property type="match status" value="1"/>
</dbReference>
<proteinExistence type="predicted"/>
<dbReference type="Gene3D" id="3.30.450.20">
    <property type="entry name" value="PAS domain"/>
    <property type="match status" value="1"/>
</dbReference>
<dbReference type="InterPro" id="IPR052155">
    <property type="entry name" value="Biofilm_reg_signaling"/>
</dbReference>
<dbReference type="PROSITE" id="PS50113">
    <property type="entry name" value="PAC"/>
    <property type="match status" value="1"/>
</dbReference>
<evidence type="ECO:0000256" key="6">
    <source>
        <dbReference type="SAM" id="MobiDB-lite"/>
    </source>
</evidence>
<feature type="domain" description="PAS" evidence="8">
    <location>
        <begin position="528"/>
        <end position="572"/>
    </location>
</feature>
<name>A0ABX5RZF7_9BURK</name>
<feature type="transmembrane region" description="Helical" evidence="7">
    <location>
        <begin position="47"/>
        <end position="66"/>
    </location>
</feature>
<dbReference type="CDD" id="cd01948">
    <property type="entry name" value="EAL"/>
    <property type="match status" value="1"/>
</dbReference>
<reference evidence="13 14" key="1">
    <citation type="submission" date="2019-02" db="EMBL/GenBank/DDBJ databases">
        <title>Draft Genome Sequences of Six Type Strains of the Genus Massilia.</title>
        <authorList>
            <person name="Miess H."/>
            <person name="Frediansyhah A."/>
            <person name="Gross H."/>
        </authorList>
    </citation>
    <scope>NUCLEOTIDE SEQUENCE [LARGE SCALE GENOMIC DNA]</scope>
    <source>
        <strain evidence="13 14">DSM 17472</strain>
    </source>
</reference>
<protein>
    <submittedName>
        <fullName evidence="13">EAL domain-containing protein</fullName>
    </submittedName>
</protein>
<dbReference type="SMART" id="SM00052">
    <property type="entry name" value="EAL"/>
    <property type="match status" value="1"/>
</dbReference>